<keyword evidence="4" id="KW-1185">Reference proteome</keyword>
<comment type="similarity">
    <text evidence="1 2">Belongs to the phD/YefM antitoxin family.</text>
</comment>
<protein>
    <recommendedName>
        <fullName evidence="2">Antitoxin</fullName>
    </recommendedName>
</protein>
<comment type="function">
    <text evidence="2">Antitoxin component of a type II toxin-antitoxin (TA) system.</text>
</comment>
<dbReference type="Pfam" id="PF02604">
    <property type="entry name" value="PhdYeFM_antitox"/>
    <property type="match status" value="1"/>
</dbReference>
<name>A0ABW1L172_9PROT</name>
<comment type="caution">
    <text evidence="3">The sequence shown here is derived from an EMBL/GenBank/DDBJ whole genome shotgun (WGS) entry which is preliminary data.</text>
</comment>
<dbReference type="Proteomes" id="UP001596116">
    <property type="component" value="Unassembled WGS sequence"/>
</dbReference>
<reference evidence="3 4" key="1">
    <citation type="submission" date="2024-09" db="EMBL/GenBank/DDBJ databases">
        <authorList>
            <person name="Zhang Z.-H."/>
        </authorList>
    </citation>
    <scope>NUCLEOTIDE SEQUENCE [LARGE SCALE GENOMIC DNA]</scope>
    <source>
        <strain evidence="3 4">HHTR114</strain>
    </source>
</reference>
<evidence type="ECO:0000313" key="3">
    <source>
        <dbReference type="EMBL" id="MFC6037196.1"/>
    </source>
</evidence>
<dbReference type="EMBL" id="JBHPON010000003">
    <property type="protein sequence ID" value="MFC6037196.1"/>
    <property type="molecule type" value="Genomic_DNA"/>
</dbReference>
<evidence type="ECO:0000256" key="1">
    <source>
        <dbReference type="ARBA" id="ARBA00009981"/>
    </source>
</evidence>
<evidence type="ECO:0000256" key="2">
    <source>
        <dbReference type="RuleBase" id="RU362080"/>
    </source>
</evidence>
<evidence type="ECO:0000313" key="4">
    <source>
        <dbReference type="Proteomes" id="UP001596116"/>
    </source>
</evidence>
<dbReference type="InterPro" id="IPR006442">
    <property type="entry name" value="Antitoxin_Phd/YefM"/>
</dbReference>
<dbReference type="SUPFAM" id="SSF143120">
    <property type="entry name" value="YefM-like"/>
    <property type="match status" value="1"/>
</dbReference>
<organism evidence="3 4">
    <name type="scientific">Hyphococcus aureus</name>
    <dbReference type="NCBI Taxonomy" id="2666033"/>
    <lineage>
        <taxon>Bacteria</taxon>
        <taxon>Pseudomonadati</taxon>
        <taxon>Pseudomonadota</taxon>
        <taxon>Alphaproteobacteria</taxon>
        <taxon>Parvularculales</taxon>
        <taxon>Parvularculaceae</taxon>
        <taxon>Hyphococcus</taxon>
    </lineage>
</organism>
<dbReference type="Gene3D" id="3.40.1620.10">
    <property type="entry name" value="YefM-like domain"/>
    <property type="match status" value="1"/>
</dbReference>
<accession>A0ABW1L172</accession>
<sequence>MHEVTAHDAARNFGDLITRAKEDPVIITRYGRMAAVLLSGSQFRLYAELLKQAARRDLFEAVAAAETACAKDEDRAVRMVIKRLRALRHR</sequence>
<dbReference type="NCBIfam" id="TIGR01552">
    <property type="entry name" value="phd_fam"/>
    <property type="match status" value="1"/>
</dbReference>
<proteinExistence type="inferred from homology"/>
<dbReference type="RefSeq" id="WP_379881466.1">
    <property type="nucleotide sequence ID" value="NZ_JBHPON010000003.1"/>
</dbReference>
<gene>
    <name evidence="3" type="ORF">ACFMB1_16690</name>
</gene>
<dbReference type="InterPro" id="IPR036165">
    <property type="entry name" value="YefM-like_sf"/>
</dbReference>